<name>A0A4U0Z490_9RHOB</name>
<keyword evidence="1" id="KW-0472">Membrane</keyword>
<dbReference type="RefSeq" id="WP_136792783.1">
    <property type="nucleotide sequence ID" value="NZ_SWAU01000107.1"/>
</dbReference>
<keyword evidence="1" id="KW-1133">Transmembrane helix</keyword>
<evidence type="ECO:0000313" key="4">
    <source>
        <dbReference type="Proteomes" id="UP000306340"/>
    </source>
</evidence>
<feature type="domain" description="SPW repeat-containing integral membrane" evidence="2">
    <location>
        <begin position="9"/>
        <end position="108"/>
    </location>
</feature>
<dbReference type="AlphaFoldDB" id="A0A4U0Z490"/>
<feature type="transmembrane region" description="Helical" evidence="1">
    <location>
        <begin position="67"/>
        <end position="86"/>
    </location>
</feature>
<feature type="transmembrane region" description="Helical" evidence="1">
    <location>
        <begin position="36"/>
        <end position="55"/>
    </location>
</feature>
<dbReference type="EMBL" id="SWAU01000107">
    <property type="protein sequence ID" value="TKA96283.1"/>
    <property type="molecule type" value="Genomic_DNA"/>
</dbReference>
<protein>
    <recommendedName>
        <fullName evidence="2">SPW repeat-containing integral membrane domain-containing protein</fullName>
    </recommendedName>
</protein>
<evidence type="ECO:0000313" key="3">
    <source>
        <dbReference type="EMBL" id="TKA96283.1"/>
    </source>
</evidence>
<gene>
    <name evidence="3" type="ORF">FAZ78_12260</name>
</gene>
<reference evidence="3 4" key="1">
    <citation type="submission" date="2019-04" db="EMBL/GenBank/DDBJ databases">
        <title>Crypto-aerobic microbial life in anoxic (sulfidic) marine sediments.</title>
        <authorList>
            <person name="Bhattacharya S."/>
            <person name="Roy C."/>
            <person name="Mondal N."/>
            <person name="Sarkar J."/>
            <person name="Mandal S."/>
            <person name="Rameez M.J."/>
            <person name="Ghosh W."/>
        </authorList>
    </citation>
    <scope>NUCLEOTIDE SEQUENCE [LARGE SCALE GENOMIC DNA]</scope>
    <source>
        <strain evidence="3 4">SBBC</strain>
    </source>
</reference>
<organism evidence="3 4">
    <name type="scientific">Cereibacter changlensis</name>
    <dbReference type="NCBI Taxonomy" id="402884"/>
    <lineage>
        <taxon>Bacteria</taxon>
        <taxon>Pseudomonadati</taxon>
        <taxon>Pseudomonadota</taxon>
        <taxon>Alphaproteobacteria</taxon>
        <taxon>Rhodobacterales</taxon>
        <taxon>Paracoccaceae</taxon>
        <taxon>Cereibacter</taxon>
    </lineage>
</organism>
<dbReference type="InterPro" id="IPR005530">
    <property type="entry name" value="SPW"/>
</dbReference>
<feature type="transmembrane region" description="Helical" evidence="1">
    <location>
        <begin position="92"/>
        <end position="111"/>
    </location>
</feature>
<evidence type="ECO:0000259" key="2">
    <source>
        <dbReference type="Pfam" id="PF03779"/>
    </source>
</evidence>
<dbReference type="Pfam" id="PF03779">
    <property type="entry name" value="SPW"/>
    <property type="match status" value="1"/>
</dbReference>
<keyword evidence="1" id="KW-0812">Transmembrane</keyword>
<proteinExistence type="predicted"/>
<evidence type="ECO:0000256" key="1">
    <source>
        <dbReference type="SAM" id="Phobius"/>
    </source>
</evidence>
<accession>A0A4U0Z490</accession>
<dbReference type="Proteomes" id="UP000306340">
    <property type="component" value="Unassembled WGS sequence"/>
</dbReference>
<feature type="transmembrane region" description="Helical" evidence="1">
    <location>
        <begin position="12"/>
        <end position="30"/>
    </location>
</feature>
<comment type="caution">
    <text evidence="3">The sequence shown here is derived from an EMBL/GenBank/DDBJ whole genome shotgun (WGS) entry which is preliminary data.</text>
</comment>
<sequence length="119" mass="12291">MKIIDDGAHGLIDCAFGVLLILAPHLLGFANGGPAHMIPVLLGNAVIALTLLTVHRYAAIGLVPLAAHLRADLFGGAALAASPWLFGFADVAWWPHLLLGIATVTVALVTLPPPAVVRP</sequence>